<evidence type="ECO:0000313" key="1">
    <source>
        <dbReference type="EMBL" id="MBS9522398.1"/>
    </source>
</evidence>
<dbReference type="AlphaFoldDB" id="A0AAP2G3E2"/>
<comment type="caution">
    <text evidence="1">The sequence shown here is derived from an EMBL/GenBank/DDBJ whole genome shotgun (WGS) entry which is preliminary data.</text>
</comment>
<sequence>MKNIFEHLNKDQIEDLINRYYTEKAMDLIEEFNLDVSPSSLKKHFPPEEVGRPCPHCSTGLYRKRLSKSEFQYRSEPKKAYCPNCNHIESVTCPCTQCELHRFRIREEEKKIRAEYIKNKYTLDPANYPVFEDLSYKGKIVLGAYMREGMLENFREIKPLNDFLTKFTPTKILEEQYFSFLQNHNFLEVSPHTDDNGLLILDLEGKEDILFEDYCRYNLCIKSRSLATDKLIQQILIPIKPTEDELENALLLWQELAIHECIDYYWVTIDRLFGKPRVGEKTLTVFGDLVKKFSVAQIYNIIFSSSNYVLRWQREHQITGQ</sequence>
<keyword evidence="2" id="KW-1185">Reference proteome</keyword>
<proteinExistence type="predicted"/>
<protein>
    <submittedName>
        <fullName evidence="1">Uncharacterized protein</fullName>
    </submittedName>
</protein>
<dbReference type="RefSeq" id="WP_213943302.1">
    <property type="nucleotide sequence ID" value="NZ_JAHCMY010000001.1"/>
</dbReference>
<reference evidence="1 2" key="1">
    <citation type="submission" date="2021-05" db="EMBL/GenBank/DDBJ databases">
        <authorList>
            <person name="Zhang Z.D."/>
            <person name="Osman G."/>
        </authorList>
    </citation>
    <scope>NUCLEOTIDE SEQUENCE [LARGE SCALE GENOMIC DNA]</scope>
    <source>
        <strain evidence="1 2">KCTC 32217</strain>
    </source>
</reference>
<gene>
    <name evidence="1" type="ORF">KI659_00065</name>
</gene>
<organism evidence="1 2">
    <name type="scientific">Litoribacter ruber</name>
    <dbReference type="NCBI Taxonomy" id="702568"/>
    <lineage>
        <taxon>Bacteria</taxon>
        <taxon>Pseudomonadati</taxon>
        <taxon>Bacteroidota</taxon>
        <taxon>Cytophagia</taxon>
        <taxon>Cytophagales</taxon>
        <taxon>Cyclobacteriaceae</taxon>
        <taxon>Litoribacter</taxon>
    </lineage>
</organism>
<dbReference type="EMBL" id="JAHCMY010000001">
    <property type="protein sequence ID" value="MBS9522398.1"/>
    <property type="molecule type" value="Genomic_DNA"/>
</dbReference>
<evidence type="ECO:0000313" key="2">
    <source>
        <dbReference type="Proteomes" id="UP001319104"/>
    </source>
</evidence>
<dbReference type="Proteomes" id="UP001319104">
    <property type="component" value="Unassembled WGS sequence"/>
</dbReference>
<accession>A0AAP2G3E2</accession>
<name>A0AAP2G3E2_9BACT</name>